<evidence type="ECO:0000256" key="6">
    <source>
        <dbReference type="ARBA" id="ARBA00023136"/>
    </source>
</evidence>
<evidence type="ECO:0000259" key="8">
    <source>
        <dbReference type="PROSITE" id="PS50893"/>
    </source>
</evidence>
<dbReference type="PANTHER" id="PTHR43394">
    <property type="entry name" value="ATP-DEPENDENT PERMEASE MDL1, MITOCHONDRIAL"/>
    <property type="match status" value="1"/>
</dbReference>
<evidence type="ECO:0000256" key="1">
    <source>
        <dbReference type="ARBA" id="ARBA00004651"/>
    </source>
</evidence>
<dbReference type="PROSITE" id="PS50893">
    <property type="entry name" value="ABC_TRANSPORTER_2"/>
    <property type="match status" value="1"/>
</dbReference>
<keyword evidence="4" id="KW-0067">ATP-binding</keyword>
<evidence type="ECO:0000313" key="11">
    <source>
        <dbReference type="Proteomes" id="UP000555003"/>
    </source>
</evidence>
<dbReference type="InterPro" id="IPR003439">
    <property type="entry name" value="ABC_transporter-like_ATP-bd"/>
</dbReference>
<dbReference type="PANTHER" id="PTHR43394:SF1">
    <property type="entry name" value="ATP-BINDING CASSETTE SUB-FAMILY B MEMBER 10, MITOCHONDRIAL"/>
    <property type="match status" value="1"/>
</dbReference>
<keyword evidence="11" id="KW-1185">Reference proteome</keyword>
<dbReference type="PROSITE" id="PS00211">
    <property type="entry name" value="ABC_TRANSPORTER_1"/>
    <property type="match status" value="1"/>
</dbReference>
<dbReference type="InterPro" id="IPR003593">
    <property type="entry name" value="AAA+_ATPase"/>
</dbReference>
<evidence type="ECO:0000256" key="7">
    <source>
        <dbReference type="SAM" id="Phobius"/>
    </source>
</evidence>
<dbReference type="EMBL" id="JACJIS010000001">
    <property type="protein sequence ID" value="MBA9072060.1"/>
    <property type="molecule type" value="Genomic_DNA"/>
</dbReference>
<evidence type="ECO:0000313" key="10">
    <source>
        <dbReference type="EMBL" id="MBA9072060.1"/>
    </source>
</evidence>
<evidence type="ECO:0000256" key="5">
    <source>
        <dbReference type="ARBA" id="ARBA00022989"/>
    </source>
</evidence>
<dbReference type="InterPro" id="IPR036640">
    <property type="entry name" value="ABC1_TM_sf"/>
</dbReference>
<dbReference type="Gene3D" id="1.20.1560.10">
    <property type="entry name" value="ABC transporter type 1, transmembrane domain"/>
    <property type="match status" value="1"/>
</dbReference>
<feature type="domain" description="ABC transmembrane type-1" evidence="9">
    <location>
        <begin position="13"/>
        <end position="296"/>
    </location>
</feature>
<keyword evidence="2 7" id="KW-0812">Transmembrane</keyword>
<dbReference type="InterPro" id="IPR039421">
    <property type="entry name" value="Type_1_exporter"/>
</dbReference>
<dbReference type="Proteomes" id="UP000555003">
    <property type="component" value="Unassembled WGS sequence"/>
</dbReference>
<feature type="transmembrane region" description="Helical" evidence="7">
    <location>
        <begin position="229"/>
        <end position="254"/>
    </location>
</feature>
<dbReference type="Pfam" id="PF00005">
    <property type="entry name" value="ABC_tran"/>
    <property type="match status" value="1"/>
</dbReference>
<evidence type="ECO:0000256" key="2">
    <source>
        <dbReference type="ARBA" id="ARBA00022692"/>
    </source>
</evidence>
<dbReference type="InterPro" id="IPR027417">
    <property type="entry name" value="P-loop_NTPase"/>
</dbReference>
<keyword evidence="3" id="KW-0547">Nucleotide-binding</keyword>
<feature type="transmembrane region" description="Helical" evidence="7">
    <location>
        <begin position="51"/>
        <end position="77"/>
    </location>
</feature>
<keyword evidence="6 7" id="KW-0472">Membrane</keyword>
<accession>A0ABR6DK49</accession>
<organism evidence="10 11">
    <name type="scientific">Flavobacterium gossypii</name>
    <dbReference type="NCBI Taxonomy" id="1646119"/>
    <lineage>
        <taxon>Bacteria</taxon>
        <taxon>Pseudomonadati</taxon>
        <taxon>Bacteroidota</taxon>
        <taxon>Flavobacteriia</taxon>
        <taxon>Flavobacteriales</taxon>
        <taxon>Flavobacteriaceae</taxon>
        <taxon>Flavobacterium</taxon>
    </lineage>
</organism>
<gene>
    <name evidence="10" type="ORF">GGR22_000186</name>
</gene>
<name>A0ABR6DK49_9FLAO</name>
<dbReference type="SUPFAM" id="SSF90123">
    <property type="entry name" value="ABC transporter transmembrane region"/>
    <property type="match status" value="1"/>
</dbReference>
<comment type="subcellular location">
    <subcellularLocation>
        <location evidence="1">Cell membrane</location>
        <topology evidence="1">Multi-pass membrane protein</topology>
    </subcellularLocation>
</comment>
<feature type="transmembrane region" description="Helical" evidence="7">
    <location>
        <begin position="12"/>
        <end position="31"/>
    </location>
</feature>
<protein>
    <submittedName>
        <fullName evidence="10">ABC-type multidrug transport system fused ATPase/permease subunit</fullName>
    </submittedName>
</protein>
<dbReference type="InterPro" id="IPR011527">
    <property type="entry name" value="ABC1_TM_dom"/>
</dbReference>
<feature type="transmembrane region" description="Helical" evidence="7">
    <location>
        <begin position="151"/>
        <end position="169"/>
    </location>
</feature>
<evidence type="ECO:0000256" key="3">
    <source>
        <dbReference type="ARBA" id="ARBA00022741"/>
    </source>
</evidence>
<dbReference type="CDD" id="cd18544">
    <property type="entry name" value="ABC_6TM_TmrA_like"/>
    <property type="match status" value="1"/>
</dbReference>
<keyword evidence="5 7" id="KW-1133">Transmembrane helix</keyword>
<reference evidence="10 11" key="1">
    <citation type="submission" date="2020-08" db="EMBL/GenBank/DDBJ databases">
        <title>Genomic Encyclopedia of Type Strains, Phase IV (KMG-IV): sequencing the most valuable type-strain genomes for metagenomic binning, comparative biology and taxonomic classification.</title>
        <authorList>
            <person name="Goeker M."/>
        </authorList>
    </citation>
    <scope>NUCLEOTIDE SEQUENCE [LARGE SCALE GENOMIC DNA]</scope>
    <source>
        <strain evidence="10 11">DSM 100397</strain>
    </source>
</reference>
<evidence type="ECO:0000256" key="4">
    <source>
        <dbReference type="ARBA" id="ARBA00022840"/>
    </source>
</evidence>
<proteinExistence type="predicted"/>
<dbReference type="CDD" id="cd03254">
    <property type="entry name" value="ABCC_Glucan_exporter_like"/>
    <property type="match status" value="1"/>
</dbReference>
<dbReference type="PROSITE" id="PS50929">
    <property type="entry name" value="ABC_TM1F"/>
    <property type="match status" value="1"/>
</dbReference>
<comment type="caution">
    <text evidence="10">The sequence shown here is derived from an EMBL/GenBank/DDBJ whole genome shotgun (WGS) entry which is preliminary data.</text>
</comment>
<sequence length="570" mass="65084">MEYTKPYKSRYYWVIVFAVTLSIFAALRPYLLKQTVDSYIQKEDATGLLYFILLMAGALIVEVVSQFYFVFLANWLGQDIIRDIRVKLFNHLMSFKMKYFDNEPVGKLVTRSVFDIESISKIFSQGLFMIISDLLKMVVVLLFMFYMNWKLTIIVMCAMPVLVYATRVFQKKMQVAFEEVRTQIANLNTFVQERVTGMKIVQLFSREDIEYEKFKIINDKHKKAWIKNVWYNSIFFPIADIVSSISLGLVVWYGGLNILAGNGSTTFGDLFSYTMFIGMLYNPLRQIADKFNEMQMGMIAANRVFEVLDTEGHIQDKGKVTAPTFKGNIDFKDVHFSYTGKEDVLKGINIHVEEGETIAIVGATGAGKSTIINLLNRFYEINGGEILIDGTDIRDFTLKSLRNQIAVVLQDVFLFADTIHNNITLENPNISREDVIKAAKEIGVHDFIMTLPHGYDYNVKERGVMLSSGQRQLIAFLRAFVSNPSILILDEATSSIDSYSEDLIQRATETITKGRTSIVIAHRLATIVNADKIIVMEKGNVVEQGTHYELINKTEGYYKNLYYSQFAVES</sequence>
<dbReference type="SMART" id="SM00382">
    <property type="entry name" value="AAA"/>
    <property type="match status" value="1"/>
</dbReference>
<evidence type="ECO:0000259" key="9">
    <source>
        <dbReference type="PROSITE" id="PS50929"/>
    </source>
</evidence>
<dbReference type="SUPFAM" id="SSF52540">
    <property type="entry name" value="P-loop containing nucleoside triphosphate hydrolases"/>
    <property type="match status" value="1"/>
</dbReference>
<dbReference type="InterPro" id="IPR017871">
    <property type="entry name" value="ABC_transporter-like_CS"/>
</dbReference>
<feature type="domain" description="ABC transporter" evidence="8">
    <location>
        <begin position="329"/>
        <end position="563"/>
    </location>
</feature>
<dbReference type="Pfam" id="PF00664">
    <property type="entry name" value="ABC_membrane"/>
    <property type="match status" value="1"/>
</dbReference>
<dbReference type="Gene3D" id="3.40.50.300">
    <property type="entry name" value="P-loop containing nucleotide triphosphate hydrolases"/>
    <property type="match status" value="1"/>
</dbReference>